<dbReference type="InterPro" id="IPR023238">
    <property type="entry name" value="FAM175"/>
</dbReference>
<dbReference type="GO" id="GO:0005634">
    <property type="term" value="C:nucleus"/>
    <property type="evidence" value="ECO:0007669"/>
    <property type="project" value="TreeGrafter"/>
</dbReference>
<dbReference type="EMBL" id="JANTQA010000008">
    <property type="protein sequence ID" value="KAJ3452838.1"/>
    <property type="molecule type" value="Genomic_DNA"/>
</dbReference>
<dbReference type="PRINTS" id="PR02051">
    <property type="entry name" value="PROTEINF175"/>
</dbReference>
<dbReference type="GO" id="GO:0031593">
    <property type="term" value="F:polyubiquitin modification-dependent protein binding"/>
    <property type="evidence" value="ECO:0007669"/>
    <property type="project" value="TreeGrafter"/>
</dbReference>
<evidence type="ECO:0000313" key="2">
    <source>
        <dbReference type="EMBL" id="KAJ3452838.1"/>
    </source>
</evidence>
<evidence type="ECO:0000313" key="3">
    <source>
        <dbReference type="Proteomes" id="UP001146793"/>
    </source>
</evidence>
<sequence>MDSTLIIYGPTLASLLYDLSQYDRDLFGLFFGRKISQKNVSVSDKSEKTTTLSTTNVIQSYYCFVFDYDQFIDKQGTLNTKLLADLIQKRSISNSQEVIGLWRYRRNSPLRPSVLELHIYRQLNLFLSKLSSKPSQYYFALFTSESLSNNSTESIDYKVMSIDFELEKYEAIELQISNLKNTSTDEFKEFQSFSSLQQKLFQNTTVENIPPLFIQNVENSFHKSLKNINSVINEISQKSRELVNLEKQIQKLKKK</sequence>
<protein>
    <submittedName>
        <fullName evidence="2">Abraxas family member</fullName>
    </submittedName>
</protein>
<accession>A0AAV8AK33</accession>
<reference evidence="2" key="1">
    <citation type="submission" date="2022-08" db="EMBL/GenBank/DDBJ databases">
        <title>Novel sulphate-reducing endosymbionts in the free-living metamonad Anaeramoeba.</title>
        <authorList>
            <person name="Jerlstrom-Hultqvist J."/>
            <person name="Cepicka I."/>
            <person name="Gallot-Lavallee L."/>
            <person name="Salas-Leiva D."/>
            <person name="Curtis B.A."/>
            <person name="Zahonova K."/>
            <person name="Pipaliya S."/>
            <person name="Dacks J."/>
            <person name="Roger A.J."/>
        </authorList>
    </citation>
    <scope>NUCLEOTIDE SEQUENCE</scope>
    <source>
        <strain evidence="2">Busselton2</strain>
    </source>
</reference>
<keyword evidence="1" id="KW-0175">Coiled coil</keyword>
<dbReference type="Proteomes" id="UP001146793">
    <property type="component" value="Unassembled WGS sequence"/>
</dbReference>
<organism evidence="2 3">
    <name type="scientific">Anaeramoeba flamelloides</name>
    <dbReference type="NCBI Taxonomy" id="1746091"/>
    <lineage>
        <taxon>Eukaryota</taxon>
        <taxon>Metamonada</taxon>
        <taxon>Anaeramoebidae</taxon>
        <taxon>Anaeramoeba</taxon>
    </lineage>
</organism>
<feature type="coiled-coil region" evidence="1">
    <location>
        <begin position="228"/>
        <end position="255"/>
    </location>
</feature>
<gene>
    <name evidence="2" type="ORF">M0812_04616</name>
</gene>
<name>A0AAV8AK33_9EUKA</name>
<dbReference type="PANTHER" id="PTHR31728">
    <property type="entry name" value="ABRAXAS FAMILY MEMBER"/>
    <property type="match status" value="1"/>
</dbReference>
<comment type="caution">
    <text evidence="2">The sequence shown here is derived from an EMBL/GenBank/DDBJ whole genome shotgun (WGS) entry which is preliminary data.</text>
</comment>
<dbReference type="Pfam" id="PF21125">
    <property type="entry name" value="MPN_2A_DUB_like"/>
    <property type="match status" value="1"/>
</dbReference>
<proteinExistence type="predicted"/>
<evidence type="ECO:0000256" key="1">
    <source>
        <dbReference type="SAM" id="Coils"/>
    </source>
</evidence>
<dbReference type="PANTHER" id="PTHR31728:SF5">
    <property type="entry name" value="OS07G0540200 PROTEIN"/>
    <property type="match status" value="1"/>
</dbReference>
<dbReference type="AlphaFoldDB" id="A0AAV8AK33"/>